<dbReference type="RefSeq" id="WP_011697380.1">
    <property type="nucleotide sequence ID" value="NC_008554.1"/>
</dbReference>
<dbReference type="Proteomes" id="UP000001784">
    <property type="component" value="Chromosome"/>
</dbReference>
<accession>A0LFK5</accession>
<evidence type="ECO:0000256" key="1">
    <source>
        <dbReference type="SAM" id="SignalP"/>
    </source>
</evidence>
<dbReference type="KEGG" id="sfu:Sfum_0507"/>
<evidence type="ECO:0000313" key="3">
    <source>
        <dbReference type="Proteomes" id="UP000001784"/>
    </source>
</evidence>
<keyword evidence="1" id="KW-0732">Signal</keyword>
<feature type="chain" id="PRO_5002626169" description="Lipoprotein" evidence="1">
    <location>
        <begin position="21"/>
        <end position="87"/>
    </location>
</feature>
<keyword evidence="3" id="KW-1185">Reference proteome</keyword>
<proteinExistence type="predicted"/>
<dbReference type="EMBL" id="CP000478">
    <property type="protein sequence ID" value="ABK16207.1"/>
    <property type="molecule type" value="Genomic_DNA"/>
</dbReference>
<dbReference type="HOGENOM" id="CLU_2482190_0_0_7"/>
<evidence type="ECO:0008006" key="4">
    <source>
        <dbReference type="Google" id="ProtNLM"/>
    </source>
</evidence>
<evidence type="ECO:0000313" key="2">
    <source>
        <dbReference type="EMBL" id="ABK16207.1"/>
    </source>
</evidence>
<dbReference type="PROSITE" id="PS51257">
    <property type="entry name" value="PROKAR_LIPOPROTEIN"/>
    <property type="match status" value="1"/>
</dbReference>
<protein>
    <recommendedName>
        <fullName evidence="4">Lipoprotein</fullName>
    </recommendedName>
</protein>
<dbReference type="InParanoid" id="A0LFK5"/>
<name>A0LFK5_SYNFM</name>
<feature type="signal peptide" evidence="1">
    <location>
        <begin position="1"/>
        <end position="20"/>
    </location>
</feature>
<gene>
    <name evidence="2" type="ordered locus">Sfum_0507</name>
</gene>
<organism evidence="2 3">
    <name type="scientific">Syntrophobacter fumaroxidans (strain DSM 10017 / MPOB)</name>
    <dbReference type="NCBI Taxonomy" id="335543"/>
    <lineage>
        <taxon>Bacteria</taxon>
        <taxon>Pseudomonadati</taxon>
        <taxon>Thermodesulfobacteriota</taxon>
        <taxon>Syntrophobacteria</taxon>
        <taxon>Syntrophobacterales</taxon>
        <taxon>Syntrophobacteraceae</taxon>
        <taxon>Syntrophobacter</taxon>
    </lineage>
</organism>
<dbReference type="AlphaFoldDB" id="A0LFK5"/>
<reference evidence="2 3" key="1">
    <citation type="submission" date="2006-10" db="EMBL/GenBank/DDBJ databases">
        <title>Complete sequence of Syntrophobacter fumaroxidans MPOB.</title>
        <authorList>
            <consortium name="US DOE Joint Genome Institute"/>
            <person name="Copeland A."/>
            <person name="Lucas S."/>
            <person name="Lapidus A."/>
            <person name="Barry K."/>
            <person name="Detter J.C."/>
            <person name="Glavina del Rio T."/>
            <person name="Hammon N."/>
            <person name="Israni S."/>
            <person name="Pitluck S."/>
            <person name="Goltsman E.G."/>
            <person name="Martinez M."/>
            <person name="Schmutz J."/>
            <person name="Larimer F."/>
            <person name="Land M."/>
            <person name="Hauser L."/>
            <person name="Kyrpides N."/>
            <person name="Kim E."/>
            <person name="Boone D.R."/>
            <person name="Brockman F."/>
            <person name="Culley D."/>
            <person name="Ferry J."/>
            <person name="Gunsalus R."/>
            <person name="McInerney M.J."/>
            <person name="Morrison M."/>
            <person name="Plugge C."/>
            <person name="Rohlin L."/>
            <person name="Scholten J."/>
            <person name="Sieber J."/>
            <person name="Stams A.J.M."/>
            <person name="Worm P."/>
            <person name="Henstra A.M."/>
            <person name="Richardson P."/>
        </authorList>
    </citation>
    <scope>NUCLEOTIDE SEQUENCE [LARGE SCALE GENOMIC DNA]</scope>
    <source>
        <strain evidence="3">DSM 10017 / MPOB</strain>
    </source>
</reference>
<sequence length="87" mass="9647" precursor="true">MKRILLVLAVLAGVMGCATMPDQNWLYGDPYSGLLQVEPRAEVQFLFSNPNYGTSLFALDVDEKFQLGRIGRNSINGGIGMMGIYRF</sequence>